<gene>
    <name evidence="2" type="ORF">DD666_02640</name>
</gene>
<dbReference type="PANTHER" id="PTHR22642:SF2">
    <property type="entry name" value="PROTEIN LONG AFTER FAR-RED 3"/>
    <property type="match status" value="1"/>
</dbReference>
<dbReference type="SUPFAM" id="SSF51556">
    <property type="entry name" value="Metallo-dependent hydrolases"/>
    <property type="match status" value="1"/>
</dbReference>
<comment type="caution">
    <text evidence="2">The sequence shown here is derived from an EMBL/GenBank/DDBJ whole genome shotgun (WGS) entry which is preliminary data.</text>
</comment>
<dbReference type="GO" id="GO:0016810">
    <property type="term" value="F:hydrolase activity, acting on carbon-nitrogen (but not peptide) bonds"/>
    <property type="evidence" value="ECO:0007669"/>
    <property type="project" value="InterPro"/>
</dbReference>
<dbReference type="PANTHER" id="PTHR22642">
    <property type="entry name" value="IMIDAZOLONEPROPIONASE"/>
    <property type="match status" value="1"/>
</dbReference>
<dbReference type="Gene3D" id="2.30.40.10">
    <property type="entry name" value="Urease, subunit C, domain 1"/>
    <property type="match status" value="1"/>
</dbReference>
<keyword evidence="2" id="KW-0378">Hydrolase</keyword>
<dbReference type="InterPro" id="IPR033932">
    <property type="entry name" value="YtcJ-like"/>
</dbReference>
<dbReference type="InterPro" id="IPR032466">
    <property type="entry name" value="Metal_Hydrolase"/>
</dbReference>
<reference evidence="2 3" key="1">
    <citation type="journal article" date="2018" name="Nat. Biotechnol.">
        <title>A standardized bacterial taxonomy based on genome phylogeny substantially revises the tree of life.</title>
        <authorList>
            <person name="Parks D.H."/>
            <person name="Chuvochina M."/>
            <person name="Waite D.W."/>
            <person name="Rinke C."/>
            <person name="Skarshewski A."/>
            <person name="Chaumeil P.A."/>
            <person name="Hugenholtz P."/>
        </authorList>
    </citation>
    <scope>NUCLEOTIDE SEQUENCE [LARGE SCALE GENOMIC DNA]</scope>
    <source>
        <strain evidence="2">UBA10707</strain>
    </source>
</reference>
<dbReference type="AlphaFoldDB" id="A0A356LBD6"/>
<protein>
    <submittedName>
        <fullName evidence="2">Amidohydrolase</fullName>
    </submittedName>
</protein>
<evidence type="ECO:0000259" key="1">
    <source>
        <dbReference type="Pfam" id="PF07969"/>
    </source>
</evidence>
<accession>A0A356LBD6</accession>
<sequence length="559" mass="60964">MSPSISDNAEIRIYRARSIITMNPAQPRATHVAVRDGRILGAGDLASLQGWGGAVVDDRFADKFIMPGLIEGHSHLLEGGMWSFVYVGFYDRRGPDGRLWKGLKTLQAVVARLQQAEQAMTDPAKTLCAWGFDPIYFQGERITTEHLDQVSPSRPVVVLHASIHLMNVNTAMLQMAGITADSGIDGVECDASGKLTGQLQEFAAMYLVFRKIGNVYFDEGQTSHGIWNFARVAQLAGVTTATDLVNDLSEETLASLAETTGGDTFPLRLVPAYAPLRDPQGKGLDRVLPSIARNTDKLSFGIVKLIVDGSIQGFTARLRWPHYYKPPAGAQENGIWVIPPQQLRELIQIYHDAGLTVHIHTNGDEATDVALDALEAVLAASPRRDHRHTLQHCQMASTAQFRRMASLGVCANLFANHLYYWGDAHYEMTMGPERANRLNAAATALAAGVPISLHSDAPVTPIAPLFTAWCAVNRMTASGRVLGEENRISVQQALHAMTLGAAYTLKLDDRIGSIETGKQADFAILEEDPLAVDPTRLKDIRIWGTVLGGTIFPCPQIET</sequence>
<organism evidence="2 3">
    <name type="scientific">Advenella kashmirensis</name>
    <dbReference type="NCBI Taxonomy" id="310575"/>
    <lineage>
        <taxon>Bacteria</taxon>
        <taxon>Pseudomonadati</taxon>
        <taxon>Pseudomonadota</taxon>
        <taxon>Betaproteobacteria</taxon>
        <taxon>Burkholderiales</taxon>
        <taxon>Alcaligenaceae</taxon>
    </lineage>
</organism>
<proteinExistence type="predicted"/>
<evidence type="ECO:0000313" key="2">
    <source>
        <dbReference type="EMBL" id="HBP28297.1"/>
    </source>
</evidence>
<dbReference type="InterPro" id="IPR011059">
    <property type="entry name" value="Metal-dep_hydrolase_composite"/>
</dbReference>
<feature type="domain" description="Amidohydrolase 3" evidence="1">
    <location>
        <begin position="63"/>
        <end position="551"/>
    </location>
</feature>
<dbReference type="Proteomes" id="UP000264036">
    <property type="component" value="Unassembled WGS sequence"/>
</dbReference>
<dbReference type="CDD" id="cd01300">
    <property type="entry name" value="YtcJ_like"/>
    <property type="match status" value="1"/>
</dbReference>
<dbReference type="Pfam" id="PF07969">
    <property type="entry name" value="Amidohydro_3"/>
    <property type="match status" value="1"/>
</dbReference>
<dbReference type="InterPro" id="IPR013108">
    <property type="entry name" value="Amidohydro_3"/>
</dbReference>
<name>A0A356LBD6_9BURK</name>
<dbReference type="Gene3D" id="3.20.20.140">
    <property type="entry name" value="Metal-dependent hydrolases"/>
    <property type="match status" value="1"/>
</dbReference>
<dbReference type="SUPFAM" id="SSF51338">
    <property type="entry name" value="Composite domain of metallo-dependent hydrolases"/>
    <property type="match status" value="1"/>
</dbReference>
<dbReference type="EMBL" id="DOEK01000004">
    <property type="protein sequence ID" value="HBP28297.1"/>
    <property type="molecule type" value="Genomic_DNA"/>
</dbReference>
<dbReference type="Gene3D" id="3.10.310.70">
    <property type="match status" value="1"/>
</dbReference>
<evidence type="ECO:0000313" key="3">
    <source>
        <dbReference type="Proteomes" id="UP000264036"/>
    </source>
</evidence>